<dbReference type="PROSITE" id="PS50011">
    <property type="entry name" value="PROTEIN_KINASE_DOM"/>
    <property type="match status" value="1"/>
</dbReference>
<dbReference type="Gene3D" id="1.10.510.10">
    <property type="entry name" value="Transferase(Phosphotransferase) domain 1"/>
    <property type="match status" value="1"/>
</dbReference>
<dbReference type="GO" id="GO:0005524">
    <property type="term" value="F:ATP binding"/>
    <property type="evidence" value="ECO:0007669"/>
    <property type="project" value="InterPro"/>
</dbReference>
<reference evidence="2 3" key="1">
    <citation type="submission" date="2017-11" db="EMBL/GenBank/DDBJ databases">
        <title>The genome of Rhizophagus clarus HR1 reveals common genetic basis of auxotrophy among arbuscular mycorrhizal fungi.</title>
        <authorList>
            <person name="Kobayashi Y."/>
        </authorList>
    </citation>
    <scope>NUCLEOTIDE SEQUENCE [LARGE SCALE GENOMIC DNA]</scope>
    <source>
        <strain evidence="2 3">HR1</strain>
    </source>
</reference>
<name>A0A2Z6QFM1_9GLOM</name>
<proteinExistence type="predicted"/>
<dbReference type="EMBL" id="BEXD01000125">
    <property type="protein sequence ID" value="GBB84539.1"/>
    <property type="molecule type" value="Genomic_DNA"/>
</dbReference>
<evidence type="ECO:0000313" key="3">
    <source>
        <dbReference type="Proteomes" id="UP000247702"/>
    </source>
</evidence>
<organism evidence="2 3">
    <name type="scientific">Rhizophagus clarus</name>
    <dbReference type="NCBI Taxonomy" id="94130"/>
    <lineage>
        <taxon>Eukaryota</taxon>
        <taxon>Fungi</taxon>
        <taxon>Fungi incertae sedis</taxon>
        <taxon>Mucoromycota</taxon>
        <taxon>Glomeromycotina</taxon>
        <taxon>Glomeromycetes</taxon>
        <taxon>Glomerales</taxon>
        <taxon>Glomeraceae</taxon>
        <taxon>Rhizophagus</taxon>
    </lineage>
</organism>
<evidence type="ECO:0000313" key="2">
    <source>
        <dbReference type="EMBL" id="GBB84539.1"/>
    </source>
</evidence>
<dbReference type="PANTHER" id="PTHR44329">
    <property type="entry name" value="SERINE/THREONINE-PROTEIN KINASE TNNI3K-RELATED"/>
    <property type="match status" value="1"/>
</dbReference>
<evidence type="ECO:0000259" key="1">
    <source>
        <dbReference type="PROSITE" id="PS50011"/>
    </source>
</evidence>
<dbReference type="InterPro" id="IPR011009">
    <property type="entry name" value="Kinase-like_dom_sf"/>
</dbReference>
<keyword evidence="3" id="KW-1185">Reference proteome</keyword>
<sequence length="381" mass="44564">MLNNIGNGSLSIIQITYRYGKSENETLDKFISENKLKWIPYNQFKNVKYLNKGGFGTVYKAIWSLEDKDIEVALKCLNNLNKNLDEFLNEWNYHGKCLDSVCIINLHGFTKDPETLNYMVVIEYANKGNLRENLTKLIENSWKQRLFMLYNINLGLYGMHDVNLIHCDLHDGNILNHIYKKDEKDEKEREGEEDESDEVFVSDLGLCQSEKFLKEYDIFGVIPFMAREVLRGNPYTPASDIYSFSMIMWEFTSGVPPFNNREHGLELALNICKGERPEIVKNTPQCYVDLMKRCWNEDPLKRPTASEINAIFKKWIFHPHNDEIISEELLSDIMEFINAPTGNNNFITESHPQAYHISRLHNFTSREVNEMINDDFEDLRI</sequence>
<accession>A0A2Z6QFM1</accession>
<dbReference type="InterPro" id="IPR051681">
    <property type="entry name" value="Ser/Thr_Kinases-Pseudokinases"/>
</dbReference>
<dbReference type="InterPro" id="IPR000719">
    <property type="entry name" value="Prot_kinase_dom"/>
</dbReference>
<dbReference type="AlphaFoldDB" id="A0A2Z6QFM1"/>
<dbReference type="Pfam" id="PF07714">
    <property type="entry name" value="PK_Tyr_Ser-Thr"/>
    <property type="match status" value="1"/>
</dbReference>
<gene>
    <name evidence="2" type="ORF">RclHR1_01110024</name>
</gene>
<feature type="domain" description="Protein kinase" evidence="1">
    <location>
        <begin position="44"/>
        <end position="316"/>
    </location>
</feature>
<dbReference type="InterPro" id="IPR001245">
    <property type="entry name" value="Ser-Thr/Tyr_kinase_cat_dom"/>
</dbReference>
<comment type="caution">
    <text evidence="2">The sequence shown here is derived from an EMBL/GenBank/DDBJ whole genome shotgun (WGS) entry which is preliminary data.</text>
</comment>
<protein>
    <recommendedName>
        <fullName evidence="1">Protein kinase domain-containing protein</fullName>
    </recommendedName>
</protein>
<dbReference type="GO" id="GO:0004674">
    <property type="term" value="F:protein serine/threonine kinase activity"/>
    <property type="evidence" value="ECO:0007669"/>
    <property type="project" value="TreeGrafter"/>
</dbReference>
<dbReference type="SUPFAM" id="SSF56112">
    <property type="entry name" value="Protein kinase-like (PK-like)"/>
    <property type="match status" value="1"/>
</dbReference>
<dbReference type="Proteomes" id="UP000247702">
    <property type="component" value="Unassembled WGS sequence"/>
</dbReference>